<comment type="caution">
    <text evidence="1">The sequence shown here is derived from an EMBL/GenBank/DDBJ whole genome shotgun (WGS) entry which is preliminary data.</text>
</comment>
<name>A0A255GNL1_9ACTN</name>
<dbReference type="GO" id="GO:0051213">
    <property type="term" value="F:dioxygenase activity"/>
    <property type="evidence" value="ECO:0007669"/>
    <property type="project" value="UniProtKB-KW"/>
</dbReference>
<dbReference type="EMBL" id="NMVO01000001">
    <property type="protein sequence ID" value="OYO17408.1"/>
    <property type="molecule type" value="Genomic_DNA"/>
</dbReference>
<dbReference type="InterPro" id="IPR037523">
    <property type="entry name" value="VOC_core"/>
</dbReference>
<dbReference type="Gene3D" id="3.10.180.10">
    <property type="entry name" value="2,3-Dihydroxybiphenyl 1,2-Dioxygenase, domain 1"/>
    <property type="match status" value="1"/>
</dbReference>
<dbReference type="Proteomes" id="UP000215896">
    <property type="component" value="Unassembled WGS sequence"/>
</dbReference>
<reference evidence="1 2" key="1">
    <citation type="submission" date="2017-07" db="EMBL/GenBank/DDBJ databases">
        <title>Draft whole genome sequences of clinical Proprionibacteriaceae strains.</title>
        <authorList>
            <person name="Bernier A.-M."/>
            <person name="Bernard K."/>
            <person name="Domingo M.-C."/>
        </authorList>
    </citation>
    <scope>NUCLEOTIDE SEQUENCE [LARGE SCALE GENOMIC DNA]</scope>
    <source>
        <strain evidence="1 2">NML 030167</strain>
    </source>
</reference>
<dbReference type="AlphaFoldDB" id="A0A255GNL1"/>
<proteinExistence type="predicted"/>
<gene>
    <name evidence="1" type="ORF">CGZ94_00410</name>
</gene>
<dbReference type="PROSITE" id="PS51819">
    <property type="entry name" value="VOC"/>
    <property type="match status" value="1"/>
</dbReference>
<dbReference type="InterPro" id="IPR029068">
    <property type="entry name" value="Glyas_Bleomycin-R_OHBP_Dase"/>
</dbReference>
<dbReference type="InterPro" id="IPR004360">
    <property type="entry name" value="Glyas_Fos-R_dOase_dom"/>
</dbReference>
<dbReference type="SUPFAM" id="SSF54593">
    <property type="entry name" value="Glyoxalase/Bleomycin resistance protein/Dihydroxybiphenyl dioxygenase"/>
    <property type="match status" value="1"/>
</dbReference>
<sequence length="188" mass="21134">MAATPKFAHVVLQTGQPDAMRDWYTGVLDGKVVFADDTLTFIAYDEEHHRVALLHPPIDMQKKTPTTSGMHHVAYTFDSIDTLLDRYQLLRDRGIEPAVCVNHGITTSLYYRDPDRNFVELQIDVLEPEAATEYLNGPDYQEDSIGPAFDPQEMLAARRGGASVDELTARSWAKKFDLPPAIHVMMGE</sequence>
<organism evidence="1 2">
    <name type="scientific">Enemella evansiae</name>
    <dbReference type="NCBI Taxonomy" id="2016499"/>
    <lineage>
        <taxon>Bacteria</taxon>
        <taxon>Bacillati</taxon>
        <taxon>Actinomycetota</taxon>
        <taxon>Actinomycetes</taxon>
        <taxon>Propionibacteriales</taxon>
        <taxon>Propionibacteriaceae</taxon>
        <taxon>Enemella</taxon>
    </lineage>
</organism>
<dbReference type="OrthoDB" id="317332at2"/>
<protein>
    <submittedName>
        <fullName evidence="1">Biphenyl 2,3-dioxygenase</fullName>
    </submittedName>
</protein>
<evidence type="ECO:0000313" key="2">
    <source>
        <dbReference type="Proteomes" id="UP000215896"/>
    </source>
</evidence>
<dbReference type="Pfam" id="PF00903">
    <property type="entry name" value="Glyoxalase"/>
    <property type="match status" value="1"/>
</dbReference>
<keyword evidence="1" id="KW-0560">Oxidoreductase</keyword>
<keyword evidence="1" id="KW-0223">Dioxygenase</keyword>
<accession>A0A255GNL1</accession>
<accession>A0A4R6LTG8</accession>
<keyword evidence="2" id="KW-1185">Reference proteome</keyword>
<evidence type="ECO:0000313" key="1">
    <source>
        <dbReference type="EMBL" id="OYO17408.1"/>
    </source>
</evidence>
<dbReference type="RefSeq" id="WP_094356927.1">
    <property type="nucleotide sequence ID" value="NZ_NMVK01000009.1"/>
</dbReference>